<feature type="chain" id="PRO_5012475721" evidence="9">
    <location>
        <begin position="16"/>
        <end position="598"/>
    </location>
</feature>
<dbReference type="GO" id="GO:0005886">
    <property type="term" value="C:plasma membrane"/>
    <property type="evidence" value="ECO:0007669"/>
    <property type="project" value="UniProtKB-SubCell"/>
</dbReference>
<keyword evidence="7" id="KW-0325">Glycoprotein</keyword>
<protein>
    <submittedName>
        <fullName evidence="10">CLUMA_CG018833, isoform A</fullName>
    </submittedName>
</protein>
<keyword evidence="2" id="KW-1003">Cell membrane</keyword>
<evidence type="ECO:0000256" key="4">
    <source>
        <dbReference type="ARBA" id="ARBA00022989"/>
    </source>
</evidence>
<gene>
    <name evidence="10" type="ORF">CLUMA_CG018833</name>
</gene>
<accession>A0A1J1J021</accession>
<evidence type="ECO:0000256" key="9">
    <source>
        <dbReference type="SAM" id="SignalP"/>
    </source>
</evidence>
<evidence type="ECO:0000256" key="8">
    <source>
        <dbReference type="SAM" id="Phobius"/>
    </source>
</evidence>
<dbReference type="PANTHER" id="PTHR42643:SF24">
    <property type="entry name" value="IONOTROPIC RECEPTOR 60A"/>
    <property type="match status" value="1"/>
</dbReference>
<evidence type="ECO:0000256" key="7">
    <source>
        <dbReference type="ARBA" id="ARBA00023180"/>
    </source>
</evidence>
<keyword evidence="11" id="KW-1185">Reference proteome</keyword>
<keyword evidence="4 8" id="KW-1133">Transmembrane helix</keyword>
<reference evidence="10 11" key="1">
    <citation type="submission" date="2015-04" db="EMBL/GenBank/DDBJ databases">
        <authorList>
            <person name="Syromyatnikov M.Y."/>
            <person name="Popov V.N."/>
        </authorList>
    </citation>
    <scope>NUCLEOTIDE SEQUENCE [LARGE SCALE GENOMIC DNA]</scope>
</reference>
<sequence>MRLEIVLFFVVYTSAIKLDGLLEISSLEEEIFKNVSSKLADIMKNDEAYKKGFIELTVSETNETIESGKGLQELIRQLNLQDILIVFRSRKSSHNEQEYFRLPDFGLILLDSKCESTTNHLLTMPINFPDKFVNLFVICNSLVSKTSARRNMNFIKDDLMDLKYRKFISILIFNSSEYEISSGLTEDKIIKVVQYDMQPFTKIVNRKITGPEGKFLDTFCTKYNLTYELINSNNITNQVNFAEIQNSIFNEIADLNLNNGFSISHPRFVKINIGILDGSCMLAPKNIYISSYENSSFPFDTMTIVLMIVSIISTILLWKMLSSYAKTQFKISFIMINIFKCTIGQEVSGEKIMSRKEKIVIYSYIFASMIFVSLYQSILIALMLSEPSLRSVESLKELNDSNTNIYEYMHFDSDYTPSFREEKILTKLGVRGKYALELSVPMNFDQNLAYFVTCSYADEFLKSERNYDGNRRLLDKIPEQLSFFPQQYILSSAFLLRKEIEFVASVLRESGIRNYWISKAVDDPLDQSKKKVVHVEEKSYVDFKNMIMPFVVLSSGAVLALFAFIFEIIISFMNERKMRKVVKVKQNPRRHSPKQFLK</sequence>
<dbReference type="OrthoDB" id="7799987at2759"/>
<dbReference type="Proteomes" id="UP000183832">
    <property type="component" value="Unassembled WGS sequence"/>
</dbReference>
<dbReference type="PANTHER" id="PTHR42643">
    <property type="entry name" value="IONOTROPIC RECEPTOR 20A-RELATED"/>
    <property type="match status" value="1"/>
</dbReference>
<evidence type="ECO:0000256" key="6">
    <source>
        <dbReference type="ARBA" id="ARBA00023170"/>
    </source>
</evidence>
<evidence type="ECO:0000313" key="10">
    <source>
        <dbReference type="EMBL" id="CRL05805.1"/>
    </source>
</evidence>
<feature type="signal peptide" evidence="9">
    <location>
        <begin position="1"/>
        <end position="15"/>
    </location>
</feature>
<keyword evidence="6" id="KW-0675">Receptor</keyword>
<feature type="transmembrane region" description="Helical" evidence="8">
    <location>
        <begin position="302"/>
        <end position="321"/>
    </location>
</feature>
<name>A0A1J1J021_9DIPT</name>
<evidence type="ECO:0000256" key="2">
    <source>
        <dbReference type="ARBA" id="ARBA00022475"/>
    </source>
</evidence>
<dbReference type="AlphaFoldDB" id="A0A1J1J021"/>
<evidence type="ECO:0000256" key="5">
    <source>
        <dbReference type="ARBA" id="ARBA00023136"/>
    </source>
</evidence>
<feature type="transmembrane region" description="Helical" evidence="8">
    <location>
        <begin position="547"/>
        <end position="570"/>
    </location>
</feature>
<comment type="subcellular location">
    <subcellularLocation>
        <location evidence="1">Cell membrane</location>
        <topology evidence="1">Multi-pass membrane protein</topology>
    </subcellularLocation>
</comment>
<evidence type="ECO:0000313" key="11">
    <source>
        <dbReference type="Proteomes" id="UP000183832"/>
    </source>
</evidence>
<organism evidence="10 11">
    <name type="scientific">Clunio marinus</name>
    <dbReference type="NCBI Taxonomy" id="568069"/>
    <lineage>
        <taxon>Eukaryota</taxon>
        <taxon>Metazoa</taxon>
        <taxon>Ecdysozoa</taxon>
        <taxon>Arthropoda</taxon>
        <taxon>Hexapoda</taxon>
        <taxon>Insecta</taxon>
        <taxon>Pterygota</taxon>
        <taxon>Neoptera</taxon>
        <taxon>Endopterygota</taxon>
        <taxon>Diptera</taxon>
        <taxon>Nematocera</taxon>
        <taxon>Chironomoidea</taxon>
        <taxon>Chironomidae</taxon>
        <taxon>Clunio</taxon>
    </lineage>
</organism>
<evidence type="ECO:0000256" key="3">
    <source>
        <dbReference type="ARBA" id="ARBA00022692"/>
    </source>
</evidence>
<keyword evidence="3 8" id="KW-0812">Transmembrane</keyword>
<dbReference type="EMBL" id="CVRI01000065">
    <property type="protein sequence ID" value="CRL05805.1"/>
    <property type="molecule type" value="Genomic_DNA"/>
</dbReference>
<dbReference type="InterPro" id="IPR052192">
    <property type="entry name" value="Insect_Ionotropic_Sensory_Rcpt"/>
</dbReference>
<keyword evidence="9" id="KW-0732">Signal</keyword>
<proteinExistence type="predicted"/>
<feature type="transmembrane region" description="Helical" evidence="8">
    <location>
        <begin position="361"/>
        <end position="384"/>
    </location>
</feature>
<keyword evidence="5 8" id="KW-0472">Membrane</keyword>
<evidence type="ECO:0000256" key="1">
    <source>
        <dbReference type="ARBA" id="ARBA00004651"/>
    </source>
</evidence>